<dbReference type="SUPFAM" id="SSF48403">
    <property type="entry name" value="Ankyrin repeat"/>
    <property type="match status" value="1"/>
</dbReference>
<sequence length="317" mass="35899">MPKLKAEVDELLKCGGNLLRTRGYLAVLSKKMHLTILLVSYPHFAANYAIHQGHLHIVTYLCEAGLAYKPERMMLDAASYGHLHVIKWFLEKYGNKLFPSVDPSRIERPSQSAMDRAASNGHFHVLEFLHALAVDMQANEKSGGPTCTNWALTSAATMGHLEIVQWLRKNYPTLCFSPSTTSMTARNGNLEMLQWLHHEQQVEWSSDAMDSAAENGHLSVVKWLHENCDEGCTTKAMNYAARNGHLKVVRWLQLNRSEGFTVDALDFAVNREHFEVLLFLRAHGSEECSTAAKLFAREHKQPHILTWLEDQYPDTGM</sequence>
<dbReference type="Gene3D" id="1.25.40.20">
    <property type="entry name" value="Ankyrin repeat-containing domain"/>
    <property type="match status" value="2"/>
</dbReference>
<proteinExistence type="predicted"/>
<dbReference type="PANTHER" id="PTHR46586">
    <property type="entry name" value="ANKYRIN REPEAT-CONTAINING PROTEIN"/>
    <property type="match status" value="1"/>
</dbReference>
<name>A0ABD3F6J2_9STRA</name>
<dbReference type="InterPro" id="IPR002110">
    <property type="entry name" value="Ankyrin_rpt"/>
</dbReference>
<gene>
    <name evidence="1" type="primary">LONRF2_3</name>
    <name evidence="1" type="ORF">V7S43_012773</name>
</gene>
<accession>A0ABD3F6J2</accession>
<dbReference type="Proteomes" id="UP001632037">
    <property type="component" value="Unassembled WGS sequence"/>
</dbReference>
<protein>
    <submittedName>
        <fullName evidence="1">LON peptidase N-terminal domain and RING finger protein 2</fullName>
    </submittedName>
</protein>
<dbReference type="Pfam" id="PF12796">
    <property type="entry name" value="Ank_2"/>
    <property type="match status" value="2"/>
</dbReference>
<dbReference type="InterPro" id="IPR036770">
    <property type="entry name" value="Ankyrin_rpt-contain_sf"/>
</dbReference>
<dbReference type="AlphaFoldDB" id="A0ABD3F6J2"/>
<reference evidence="1 2" key="1">
    <citation type="submission" date="2024-09" db="EMBL/GenBank/DDBJ databases">
        <title>Genome sequencing and assembly of Phytophthora oleae, isolate VK10A, causative agent of rot of olive drupes.</title>
        <authorList>
            <person name="Conti Taguali S."/>
            <person name="Riolo M."/>
            <person name="La Spada F."/>
            <person name="Cacciola S.O."/>
            <person name="Dionisio G."/>
        </authorList>
    </citation>
    <scope>NUCLEOTIDE SEQUENCE [LARGE SCALE GENOMIC DNA]</scope>
    <source>
        <strain evidence="1 2">VK10A</strain>
    </source>
</reference>
<keyword evidence="2" id="KW-1185">Reference proteome</keyword>
<evidence type="ECO:0000313" key="2">
    <source>
        <dbReference type="Proteomes" id="UP001632037"/>
    </source>
</evidence>
<dbReference type="PANTHER" id="PTHR46586:SF3">
    <property type="entry name" value="ANKYRIN REPEAT-CONTAINING PROTEIN"/>
    <property type="match status" value="1"/>
</dbReference>
<evidence type="ECO:0000313" key="1">
    <source>
        <dbReference type="EMBL" id="KAL3661966.1"/>
    </source>
</evidence>
<dbReference type="InterPro" id="IPR052050">
    <property type="entry name" value="SecEffector_AnkRepeat"/>
</dbReference>
<dbReference type="EMBL" id="JBIMZQ010000033">
    <property type="protein sequence ID" value="KAL3661966.1"/>
    <property type="molecule type" value="Genomic_DNA"/>
</dbReference>
<organism evidence="1 2">
    <name type="scientific">Phytophthora oleae</name>
    <dbReference type="NCBI Taxonomy" id="2107226"/>
    <lineage>
        <taxon>Eukaryota</taxon>
        <taxon>Sar</taxon>
        <taxon>Stramenopiles</taxon>
        <taxon>Oomycota</taxon>
        <taxon>Peronosporomycetes</taxon>
        <taxon>Peronosporales</taxon>
        <taxon>Peronosporaceae</taxon>
        <taxon>Phytophthora</taxon>
    </lineage>
</organism>
<comment type="caution">
    <text evidence="1">The sequence shown here is derived from an EMBL/GenBank/DDBJ whole genome shotgun (WGS) entry which is preliminary data.</text>
</comment>